<comment type="caution">
    <text evidence="2">The sequence shown here is derived from an EMBL/GenBank/DDBJ whole genome shotgun (WGS) entry which is preliminary data.</text>
</comment>
<dbReference type="OrthoDB" id="5755at2157"/>
<evidence type="ECO:0000313" key="2">
    <source>
        <dbReference type="EMBL" id="CDI06190.1"/>
    </source>
</evidence>
<organism evidence="2 3">
    <name type="scientific">Candidatus Nitrosotenuis uzonensis</name>
    <dbReference type="NCBI Taxonomy" id="1407055"/>
    <lineage>
        <taxon>Archaea</taxon>
        <taxon>Nitrososphaerota</taxon>
        <taxon>Candidatus Nitrosotenuis</taxon>
    </lineage>
</organism>
<dbReference type="AlphaFoldDB" id="V6AUK5"/>
<keyword evidence="3" id="KW-1185">Reference proteome</keyword>
<dbReference type="RefSeq" id="WP_048196558.1">
    <property type="nucleotide sequence ID" value="NZ_CBTY010000009.1"/>
</dbReference>
<keyword evidence="1" id="KW-0472">Membrane</keyword>
<sequence length="172" mass="19661">MIWPGMGDPSKRKKTLKYLIMTAIVGVGVAAASSGIQVVLNQDNPLKVCINDRDTRFVITATLEVYVDKQKYPIPAQVGFKEGCQRSLYTLSNDGTIYAAWTEEYPFEIGHFLWMWEFPLRDMQESKSKIFMDGKESADFIRTPLVDGAHYRAEFISKAYDEFQDRDFAPPK</sequence>
<keyword evidence="1" id="KW-0812">Transmembrane</keyword>
<feature type="transmembrane region" description="Helical" evidence="1">
    <location>
        <begin position="18"/>
        <end position="40"/>
    </location>
</feature>
<keyword evidence="1" id="KW-1133">Transmembrane helix</keyword>
<dbReference type="EMBL" id="CBTY010000009">
    <property type="protein sequence ID" value="CDI06190.1"/>
    <property type="molecule type" value="Genomic_DNA"/>
</dbReference>
<gene>
    <name evidence="2" type="ORF">NITUZ_40356</name>
</gene>
<evidence type="ECO:0000256" key="1">
    <source>
        <dbReference type="SAM" id="Phobius"/>
    </source>
</evidence>
<name>V6AUK5_9ARCH</name>
<reference evidence="2 3" key="1">
    <citation type="journal article" date="2013" name="PLoS ONE">
        <title>Enrichment and Genome Sequence of the Group I.1a Ammonia-Oxidizing Archaeon ?Ca. Nitrosotenuis uzonensis? Representing a Clade Globally.</title>
        <authorList>
            <person name="Lebedeva E.V."/>
            <person name="Hatzenpichler R."/>
            <person name="Pelletier E."/>
            <person name="Schuster N."/>
            <person name="Hauzmayer S."/>
            <person name="Bulaev A."/>
            <person name="Grigor'eva N.V."/>
            <person name="Galushko A."/>
            <person name="Schmid M."/>
            <person name="Palatinszky M."/>
            <person name="Le Paslier D."/>
            <person name="Daims H."/>
            <person name="Wagner M."/>
        </authorList>
    </citation>
    <scope>NUCLEOTIDE SEQUENCE [LARGE SCALE GENOMIC DNA]</scope>
    <source>
        <strain evidence="2 3">N4</strain>
    </source>
</reference>
<proteinExistence type="predicted"/>
<dbReference type="Proteomes" id="UP000018159">
    <property type="component" value="Unassembled WGS sequence"/>
</dbReference>
<protein>
    <submittedName>
        <fullName evidence="2">Uncharacterized protein</fullName>
    </submittedName>
</protein>
<accession>V6AUK5</accession>
<evidence type="ECO:0000313" key="3">
    <source>
        <dbReference type="Proteomes" id="UP000018159"/>
    </source>
</evidence>